<dbReference type="InterPro" id="IPR019721">
    <property type="entry name" value="NADH-UbQ_OxRdtase_su21_N"/>
</dbReference>
<dbReference type="EnsemblProtists" id="PYU1_T008345">
    <property type="protein sequence ID" value="PYU1_T008345"/>
    <property type="gene ID" value="PYU1_G008329"/>
</dbReference>
<dbReference type="InParanoid" id="K3WTP9"/>
<dbReference type="Pfam" id="PF10785">
    <property type="entry name" value="NADH-u_ox-rdase"/>
    <property type="match status" value="1"/>
</dbReference>
<sequence length="121" mass="13476">MVAGEDDERQPPALRDPRVPRFPVIYAEPTFEQIKSNISTADLVQWAVLGAACFPLGYMVGKQLDRKMARPAMLFTGVMGCIGGALLSYQNSELRLQGFGRNDEEVARYLSSKKHDDNRGE</sequence>
<dbReference type="VEuPathDB" id="FungiDB:PYU1_G008329"/>
<dbReference type="eggNOG" id="ENOG502S3JI">
    <property type="taxonomic scope" value="Eukaryota"/>
</dbReference>
<keyword evidence="1" id="KW-0472">Membrane</keyword>
<evidence type="ECO:0000313" key="3">
    <source>
        <dbReference type="EnsemblProtists" id="PYU1_T008345"/>
    </source>
</evidence>
<dbReference type="EMBL" id="GL376613">
    <property type="status" value="NOT_ANNOTATED_CDS"/>
    <property type="molecule type" value="Genomic_DNA"/>
</dbReference>
<dbReference type="PANTHER" id="PTHR34062:SF1">
    <property type="entry name" value="NADH-UBIQUINONE OXIDOREDUCTASE 21KDA SUBUNIT N-TERMINAL DOMAIN-CONTAINING PROTEIN"/>
    <property type="match status" value="1"/>
</dbReference>
<feature type="transmembrane region" description="Helical" evidence="1">
    <location>
        <begin position="43"/>
        <end position="60"/>
    </location>
</feature>
<feature type="transmembrane region" description="Helical" evidence="1">
    <location>
        <begin position="72"/>
        <end position="89"/>
    </location>
</feature>
<dbReference type="AlphaFoldDB" id="K3WTP9"/>
<evidence type="ECO:0000256" key="1">
    <source>
        <dbReference type="SAM" id="Phobius"/>
    </source>
</evidence>
<accession>K3WTP9</accession>
<keyword evidence="4" id="KW-1185">Reference proteome</keyword>
<reference evidence="4" key="2">
    <citation type="submission" date="2010-04" db="EMBL/GenBank/DDBJ databases">
        <authorList>
            <person name="Buell R."/>
            <person name="Hamilton J."/>
            <person name="Hostetler J."/>
        </authorList>
    </citation>
    <scope>NUCLEOTIDE SEQUENCE [LARGE SCALE GENOMIC DNA]</scope>
    <source>
        <strain evidence="4">DAOM:BR144</strain>
    </source>
</reference>
<dbReference type="PANTHER" id="PTHR34062">
    <property type="entry name" value="OXIDOREDUCTASE 21 KDA SUBUNIT, PUTATIVE (AFU_ORTHOLOGUE AFUA_4G04750)-RELATED"/>
    <property type="match status" value="1"/>
</dbReference>
<reference evidence="3" key="3">
    <citation type="submission" date="2015-02" db="UniProtKB">
        <authorList>
            <consortium name="EnsemblProtists"/>
        </authorList>
    </citation>
    <scope>IDENTIFICATION</scope>
    <source>
        <strain evidence="3">DAOM BR144</strain>
    </source>
</reference>
<feature type="domain" description="NADH-ubiquinone oxidoreductase 21kDa subunit N-terminal" evidence="2">
    <location>
        <begin position="20"/>
        <end position="99"/>
    </location>
</feature>
<keyword evidence="1" id="KW-0812">Transmembrane</keyword>
<dbReference type="OMA" id="PGMWFTG"/>
<organism evidence="3 4">
    <name type="scientific">Globisporangium ultimum (strain ATCC 200006 / CBS 805.95 / DAOM BR144)</name>
    <name type="common">Pythium ultimum</name>
    <dbReference type="NCBI Taxonomy" id="431595"/>
    <lineage>
        <taxon>Eukaryota</taxon>
        <taxon>Sar</taxon>
        <taxon>Stramenopiles</taxon>
        <taxon>Oomycota</taxon>
        <taxon>Peronosporomycetes</taxon>
        <taxon>Pythiales</taxon>
        <taxon>Pythiaceae</taxon>
        <taxon>Globisporangium</taxon>
    </lineage>
</organism>
<keyword evidence="1" id="KW-1133">Transmembrane helix</keyword>
<proteinExistence type="predicted"/>
<dbReference type="HOGENOM" id="CLU_154171_0_0_1"/>
<name>K3WTP9_GLOUD</name>
<reference evidence="4" key="1">
    <citation type="journal article" date="2010" name="Genome Biol.">
        <title>Genome sequence of the necrotrophic plant pathogen Pythium ultimum reveals original pathogenicity mechanisms and effector repertoire.</title>
        <authorList>
            <person name="Levesque C.A."/>
            <person name="Brouwer H."/>
            <person name="Cano L."/>
            <person name="Hamilton J.P."/>
            <person name="Holt C."/>
            <person name="Huitema E."/>
            <person name="Raffaele S."/>
            <person name="Robideau G.P."/>
            <person name="Thines M."/>
            <person name="Win J."/>
            <person name="Zerillo M.M."/>
            <person name="Beakes G.W."/>
            <person name="Boore J.L."/>
            <person name="Busam D."/>
            <person name="Dumas B."/>
            <person name="Ferriera S."/>
            <person name="Fuerstenberg S.I."/>
            <person name="Gachon C.M."/>
            <person name="Gaulin E."/>
            <person name="Govers F."/>
            <person name="Grenville-Briggs L."/>
            <person name="Horner N."/>
            <person name="Hostetler J."/>
            <person name="Jiang R.H."/>
            <person name="Johnson J."/>
            <person name="Krajaejun T."/>
            <person name="Lin H."/>
            <person name="Meijer H.J."/>
            <person name="Moore B."/>
            <person name="Morris P."/>
            <person name="Phuntmart V."/>
            <person name="Puiu D."/>
            <person name="Shetty J."/>
            <person name="Stajich J.E."/>
            <person name="Tripathy S."/>
            <person name="Wawra S."/>
            <person name="van West P."/>
            <person name="Whitty B.R."/>
            <person name="Coutinho P.M."/>
            <person name="Henrissat B."/>
            <person name="Martin F."/>
            <person name="Thomas P.D."/>
            <person name="Tyler B.M."/>
            <person name="De Vries R.P."/>
            <person name="Kamoun S."/>
            <person name="Yandell M."/>
            <person name="Tisserat N."/>
            <person name="Buell C.R."/>
        </authorList>
    </citation>
    <scope>NUCLEOTIDE SEQUENCE</scope>
    <source>
        <strain evidence="4">DAOM:BR144</strain>
    </source>
</reference>
<dbReference type="InterPro" id="IPR053229">
    <property type="entry name" value="NADH-Q_oxidrdct_subunit"/>
</dbReference>
<evidence type="ECO:0000313" key="4">
    <source>
        <dbReference type="Proteomes" id="UP000019132"/>
    </source>
</evidence>
<protein>
    <recommendedName>
        <fullName evidence="2">NADH-ubiquinone oxidoreductase 21kDa subunit N-terminal domain-containing protein</fullName>
    </recommendedName>
</protein>
<dbReference type="Proteomes" id="UP000019132">
    <property type="component" value="Unassembled WGS sequence"/>
</dbReference>
<evidence type="ECO:0000259" key="2">
    <source>
        <dbReference type="Pfam" id="PF10785"/>
    </source>
</evidence>